<evidence type="ECO:0000313" key="3">
    <source>
        <dbReference type="EMBL" id="BCR89572.1"/>
    </source>
</evidence>
<keyword evidence="4" id="KW-1185">Reference proteome</keyword>
<dbReference type="AlphaFoldDB" id="A0A7R7VRU8"/>
<dbReference type="GeneID" id="66983930"/>
<dbReference type="EMBL" id="AP024420">
    <property type="protein sequence ID" value="BCR89572.1"/>
    <property type="molecule type" value="Genomic_DNA"/>
</dbReference>
<gene>
    <name evidence="3" type="ORF">ACHE_50770A</name>
</gene>
<sequence>MGVNEAPEKETPEKENTETPKEDTIKKQLEESQKANENDTQALFDIYVYDETSNTAKMEKFVNLGSIKNIEGSKLKDIRSMLISQNALTFRQKGSSFCNKVGAQANEDLSFTEYMESLGRGAEASTDTKGGDEDQSVNTASTQGSKTGPKKEVFAVYLKSRRLPTEVDETTKEFMKQKLELELKQAELGATVRPDLLTSSYNHGDFMASPAGGSVTHPADMTQRDWNVVIQTNSLLNGSYVRQPSAGVPKKVERAMYPAFQLKPRLFRDYEVALDSKDIKPPEQMLRIPRYRVEDDSYVEVSENKSSVASAIASSSLSEIAAEVAVGGGAFGYSAGAKASYKNEEKSADSTSSRQDENHMTITYNFPRVVVQLDEDSLELSEECAADLKHVKDSASLEAFKTKYGTFFACRVELGGRLHSSENSKALGSGSVEEKSKAMKVAASLSFSSPYVQAAASASYGNSNANKTENSSSSLNSSMTWEAKGGDTLLCNNPPAWCSTVASFYNWRVAKQENLLSIEELISRTDGNKAVKPLFDSIMTPTKDKPESPKVAEGSHVVCFLGKGTSQYMTMREEPGPDHTIGSLVGNEVGELQAQRRSWSVTPAQNAWLTGLQTKTCRPLVMSEGRYTGSQNFELHGLINTSTGRKRLQDGASYKVWNKFANGWIQGSECCPGLYEKSFLHENAEQGAAYIKVRSVTPFEASDVLRQEDEVILEMYDESGTLLGPVKELSDKALFREPPGNVLGTDRSGGAKVFILRFQD</sequence>
<feature type="domain" description="MACPF-like" evidence="2">
    <location>
        <begin position="358"/>
        <end position="523"/>
    </location>
</feature>
<proteinExistence type="predicted"/>
<dbReference type="KEGG" id="ache:ACHE_50770A"/>
<dbReference type="InterPro" id="IPR054586">
    <property type="entry name" value="MACPF_1_fungal"/>
</dbReference>
<feature type="region of interest" description="Disordered" evidence="1">
    <location>
        <begin position="1"/>
        <end position="37"/>
    </location>
</feature>
<reference evidence="3" key="2">
    <citation type="submission" date="2021-02" db="EMBL/GenBank/DDBJ databases">
        <title>Aspergillus chevalieri M1 genome sequence.</title>
        <authorList>
            <person name="Kadooka C."/>
            <person name="Mori K."/>
            <person name="Futagami T."/>
        </authorList>
    </citation>
    <scope>NUCLEOTIDE SEQUENCE</scope>
    <source>
        <strain evidence="3">M1</strain>
    </source>
</reference>
<dbReference type="Pfam" id="PF22693">
    <property type="entry name" value="MACPF_1"/>
    <property type="match status" value="1"/>
</dbReference>
<feature type="compositionally biased region" description="Polar residues" evidence="1">
    <location>
        <begin position="136"/>
        <end position="146"/>
    </location>
</feature>
<reference evidence="3" key="1">
    <citation type="submission" date="2021-01" db="EMBL/GenBank/DDBJ databases">
        <authorList>
            <consortium name="Aspergillus chevalieri M1 genome sequencing consortium"/>
            <person name="Kazuki M."/>
            <person name="Futagami T."/>
        </authorList>
    </citation>
    <scope>NUCLEOTIDE SEQUENCE</scope>
    <source>
        <strain evidence="3">M1</strain>
    </source>
</reference>
<dbReference type="Proteomes" id="UP000637239">
    <property type="component" value="Chromosome 5"/>
</dbReference>
<protein>
    <recommendedName>
        <fullName evidence="2">MACPF-like domain-containing protein</fullName>
    </recommendedName>
</protein>
<feature type="region of interest" description="Disordered" evidence="1">
    <location>
        <begin position="121"/>
        <end position="147"/>
    </location>
</feature>
<accession>A0A7R7VRU8</accession>
<evidence type="ECO:0000313" key="4">
    <source>
        <dbReference type="Proteomes" id="UP000637239"/>
    </source>
</evidence>
<evidence type="ECO:0000256" key="1">
    <source>
        <dbReference type="SAM" id="MobiDB-lite"/>
    </source>
</evidence>
<name>A0A7R7VRU8_ASPCH</name>
<evidence type="ECO:0000259" key="2">
    <source>
        <dbReference type="Pfam" id="PF22693"/>
    </source>
</evidence>
<dbReference type="RefSeq" id="XP_043138094.1">
    <property type="nucleotide sequence ID" value="XM_043280524.1"/>
</dbReference>
<organism evidence="3 4">
    <name type="scientific">Aspergillus chevalieri</name>
    <name type="common">Eurotium chevalieri</name>
    <dbReference type="NCBI Taxonomy" id="182096"/>
    <lineage>
        <taxon>Eukaryota</taxon>
        <taxon>Fungi</taxon>
        <taxon>Dikarya</taxon>
        <taxon>Ascomycota</taxon>
        <taxon>Pezizomycotina</taxon>
        <taxon>Eurotiomycetes</taxon>
        <taxon>Eurotiomycetidae</taxon>
        <taxon>Eurotiales</taxon>
        <taxon>Aspergillaceae</taxon>
        <taxon>Aspergillus</taxon>
        <taxon>Aspergillus subgen. Aspergillus</taxon>
    </lineage>
</organism>